<dbReference type="SUPFAM" id="SSF81321">
    <property type="entry name" value="Family A G protein-coupled receptor-like"/>
    <property type="match status" value="1"/>
</dbReference>
<evidence type="ECO:0000313" key="7">
    <source>
        <dbReference type="EMBL" id="EYB86501.1"/>
    </source>
</evidence>
<dbReference type="GO" id="GO:0016020">
    <property type="term" value="C:membrane"/>
    <property type="evidence" value="ECO:0007669"/>
    <property type="project" value="UniProtKB-SubCell"/>
</dbReference>
<keyword evidence="8" id="KW-1185">Reference proteome</keyword>
<accession>A0A016S7T7</accession>
<feature type="transmembrane region" description="Helical" evidence="5">
    <location>
        <begin position="51"/>
        <end position="76"/>
    </location>
</feature>
<name>A0A016S7T7_9BILA</name>
<comment type="caution">
    <text evidence="7">The sequence shown here is derived from an EMBL/GenBank/DDBJ whole genome shotgun (WGS) entry which is preliminary data.</text>
</comment>
<dbReference type="AlphaFoldDB" id="A0A016S7T7"/>
<feature type="transmembrane region" description="Helical" evidence="5">
    <location>
        <begin position="280"/>
        <end position="298"/>
    </location>
</feature>
<evidence type="ECO:0000256" key="4">
    <source>
        <dbReference type="ARBA" id="ARBA00023136"/>
    </source>
</evidence>
<feature type="transmembrane region" description="Helical" evidence="5">
    <location>
        <begin position="137"/>
        <end position="160"/>
    </location>
</feature>
<dbReference type="EMBL" id="JARK01001614">
    <property type="protein sequence ID" value="EYB86501.1"/>
    <property type="molecule type" value="Genomic_DNA"/>
</dbReference>
<protein>
    <recommendedName>
        <fullName evidence="6">G-protein coupled receptors family 1 profile domain-containing protein</fullName>
    </recommendedName>
</protein>
<dbReference type="OrthoDB" id="5797421at2759"/>
<organism evidence="7 8">
    <name type="scientific">Ancylostoma ceylanicum</name>
    <dbReference type="NCBI Taxonomy" id="53326"/>
    <lineage>
        <taxon>Eukaryota</taxon>
        <taxon>Metazoa</taxon>
        <taxon>Ecdysozoa</taxon>
        <taxon>Nematoda</taxon>
        <taxon>Chromadorea</taxon>
        <taxon>Rhabditida</taxon>
        <taxon>Rhabditina</taxon>
        <taxon>Rhabditomorpha</taxon>
        <taxon>Strongyloidea</taxon>
        <taxon>Ancylostomatidae</taxon>
        <taxon>Ancylostomatinae</taxon>
        <taxon>Ancylostoma</taxon>
    </lineage>
</organism>
<keyword evidence="2 5" id="KW-0812">Transmembrane</keyword>
<dbReference type="PANTHER" id="PTHR46709:SF12">
    <property type="entry name" value="G-PROTEIN COUPLED RECEPTORS FAMILY 1 PROFILE DOMAIN-CONTAINING PROTEIN"/>
    <property type="match status" value="1"/>
</dbReference>
<proteinExistence type="predicted"/>
<feature type="transmembrane region" description="Helical" evidence="5">
    <location>
        <begin position="15"/>
        <end position="39"/>
    </location>
</feature>
<sequence>MCETTSEDRLVVERYFLMGVFGSALALFGLLANGLLATLFLTRANYRHSPFFFLGFVALFDTLFDATFILLLSVPVNAEYFDNYVLFMMWLNYMPILYLFSQIFKIASVFCLIMASIERYCMTKHWTFTGFERKTRWLALTFVVGMAIIIKNITAGVSVIERDECIGYRRFKIVTGGVDSYHIGLFNTAAIFVPFFTLIFLNGGIVLMLRKQNVQQLRSLITELTMGTDVMKIRRRNLRSATNTLIVIISAYLISNLLNVYLTITEYFDGDFLHVHHPDFFRLAADFASVLAVIGNAIRCPAHFLSSSEIRQQFSLMFFGEVEEKKISFQKIEATPRRRSERLENPWISLLLTVHDKDQPNSPLLSGTTYAKRHSTIAIC</sequence>
<dbReference type="PROSITE" id="PS50262">
    <property type="entry name" value="G_PROTEIN_RECEP_F1_2"/>
    <property type="match status" value="1"/>
</dbReference>
<evidence type="ECO:0000256" key="1">
    <source>
        <dbReference type="ARBA" id="ARBA00004370"/>
    </source>
</evidence>
<feature type="transmembrane region" description="Helical" evidence="5">
    <location>
        <begin position="180"/>
        <end position="209"/>
    </location>
</feature>
<feature type="domain" description="G-protein coupled receptors family 1 profile" evidence="6">
    <location>
        <begin position="32"/>
        <end position="303"/>
    </location>
</feature>
<evidence type="ECO:0000259" key="6">
    <source>
        <dbReference type="PROSITE" id="PS50262"/>
    </source>
</evidence>
<dbReference type="Gene3D" id="1.20.1070.10">
    <property type="entry name" value="Rhodopsin 7-helix transmembrane proteins"/>
    <property type="match status" value="1"/>
</dbReference>
<feature type="transmembrane region" description="Helical" evidence="5">
    <location>
        <begin position="241"/>
        <end position="260"/>
    </location>
</feature>
<keyword evidence="4 5" id="KW-0472">Membrane</keyword>
<dbReference type="Proteomes" id="UP000024635">
    <property type="component" value="Unassembled WGS sequence"/>
</dbReference>
<dbReference type="PANTHER" id="PTHR46709">
    <property type="entry name" value="PROTEIN CBG23488-RELATED"/>
    <property type="match status" value="1"/>
</dbReference>
<feature type="transmembrane region" description="Helical" evidence="5">
    <location>
        <begin position="96"/>
        <end position="117"/>
    </location>
</feature>
<gene>
    <name evidence="7" type="primary">Acey_s0278.g1177</name>
    <name evidence="7" type="synonym">Acey-Y37E11AL.1</name>
    <name evidence="7" type="ORF">Y032_0278g1177</name>
</gene>
<dbReference type="STRING" id="53326.A0A016S7T7"/>
<keyword evidence="3 5" id="KW-1133">Transmembrane helix</keyword>
<reference evidence="8" key="1">
    <citation type="journal article" date="2015" name="Nat. Genet.">
        <title>The genome and transcriptome of the zoonotic hookworm Ancylostoma ceylanicum identify infection-specific gene families.</title>
        <authorList>
            <person name="Schwarz E.M."/>
            <person name="Hu Y."/>
            <person name="Antoshechkin I."/>
            <person name="Miller M.M."/>
            <person name="Sternberg P.W."/>
            <person name="Aroian R.V."/>
        </authorList>
    </citation>
    <scope>NUCLEOTIDE SEQUENCE</scope>
    <source>
        <strain evidence="8">HY135</strain>
    </source>
</reference>
<dbReference type="InterPro" id="IPR017452">
    <property type="entry name" value="GPCR_Rhodpsn_7TM"/>
</dbReference>
<evidence type="ECO:0000256" key="3">
    <source>
        <dbReference type="ARBA" id="ARBA00022989"/>
    </source>
</evidence>
<evidence type="ECO:0000313" key="8">
    <source>
        <dbReference type="Proteomes" id="UP000024635"/>
    </source>
</evidence>
<evidence type="ECO:0000256" key="5">
    <source>
        <dbReference type="SAM" id="Phobius"/>
    </source>
</evidence>
<comment type="subcellular location">
    <subcellularLocation>
        <location evidence="1">Membrane</location>
    </subcellularLocation>
</comment>
<evidence type="ECO:0000256" key="2">
    <source>
        <dbReference type="ARBA" id="ARBA00022692"/>
    </source>
</evidence>